<name>A0AAW0CXF6_9AGAR</name>
<feature type="non-terminal residue" evidence="1">
    <location>
        <position position="1"/>
    </location>
</feature>
<comment type="caution">
    <text evidence="1">The sequence shown here is derived from an EMBL/GenBank/DDBJ whole genome shotgun (WGS) entry which is preliminary data.</text>
</comment>
<evidence type="ECO:0000313" key="2">
    <source>
        <dbReference type="Proteomes" id="UP001362999"/>
    </source>
</evidence>
<dbReference type="EMBL" id="JAWWNJ010000012">
    <property type="protein sequence ID" value="KAK7043377.1"/>
    <property type="molecule type" value="Genomic_DNA"/>
</dbReference>
<dbReference type="Proteomes" id="UP001362999">
    <property type="component" value="Unassembled WGS sequence"/>
</dbReference>
<organism evidence="1 2">
    <name type="scientific">Favolaschia claudopus</name>
    <dbReference type="NCBI Taxonomy" id="2862362"/>
    <lineage>
        <taxon>Eukaryota</taxon>
        <taxon>Fungi</taxon>
        <taxon>Dikarya</taxon>
        <taxon>Basidiomycota</taxon>
        <taxon>Agaricomycotina</taxon>
        <taxon>Agaricomycetes</taxon>
        <taxon>Agaricomycetidae</taxon>
        <taxon>Agaricales</taxon>
        <taxon>Marasmiineae</taxon>
        <taxon>Mycenaceae</taxon>
        <taxon>Favolaschia</taxon>
    </lineage>
</organism>
<gene>
    <name evidence="1" type="ORF">R3P38DRAFT_2510338</name>
</gene>
<sequence length="463" mass="53282">ISMWDINLQKEVYLDDLRGCYLKKDVVRRYHTAKVKDQNEMTVVVYEGQYAEEEFKKDVAKYMKFRHPSFLQLFGIVHSGNYYASIFHDALIPWRDIERIYCPFPVVFCYLYASAASYYFKYRFGSGLYRDECTFFLRPSTGRLCIDLEKPDIESIFIIPLNHRVENISPMTLPSTIDTQIIIHALTIEQYHKICNTYFAQFTFNTQIPLTATVHLGAVYHTTGHHDPGNPVAIAPTLDIDDCLDRAWYSLLDQVDSHITESGWNRPRVGEEKIVLYLSAQLRNPDLWLSQANHILNWLGLFSKADNYALLNEISFRVQLDTQSATPTDWHSLDGFLFLCPPQSLPVGPASFKCPECVGYWSLDPLGEDQLSSEQAAELGLPTIQRVSVFGYGREWNNTVYAGLRQFHQGKGFDPNSQDLARHLGIPIYELYSDHDNFMDVDGEPIYHIDIPAGLVLKRKYAR</sequence>
<evidence type="ECO:0000313" key="1">
    <source>
        <dbReference type="EMBL" id="KAK7043377.1"/>
    </source>
</evidence>
<accession>A0AAW0CXF6</accession>
<proteinExistence type="predicted"/>
<keyword evidence="2" id="KW-1185">Reference proteome</keyword>
<protein>
    <submittedName>
        <fullName evidence="1">Uncharacterized protein</fullName>
    </submittedName>
</protein>
<dbReference type="AlphaFoldDB" id="A0AAW0CXF6"/>
<reference evidence="1 2" key="1">
    <citation type="journal article" date="2024" name="J Genomics">
        <title>Draft genome sequencing and assembly of Favolaschia claudopus CIRM-BRFM 2984 isolated from oak limbs.</title>
        <authorList>
            <person name="Navarro D."/>
            <person name="Drula E."/>
            <person name="Chaduli D."/>
            <person name="Cazenave R."/>
            <person name="Ahrendt S."/>
            <person name="Wang J."/>
            <person name="Lipzen A."/>
            <person name="Daum C."/>
            <person name="Barry K."/>
            <person name="Grigoriev I.V."/>
            <person name="Favel A."/>
            <person name="Rosso M.N."/>
            <person name="Martin F."/>
        </authorList>
    </citation>
    <scope>NUCLEOTIDE SEQUENCE [LARGE SCALE GENOMIC DNA]</scope>
    <source>
        <strain evidence="1 2">CIRM-BRFM 2984</strain>
    </source>
</reference>